<dbReference type="PROSITE" id="PS50043">
    <property type="entry name" value="HTH_LUXR_2"/>
    <property type="match status" value="1"/>
</dbReference>
<proteinExistence type="predicted"/>
<dbReference type="InterPro" id="IPR051015">
    <property type="entry name" value="EvgA-like"/>
</dbReference>
<dbReference type="PROSITE" id="PS50110">
    <property type="entry name" value="RESPONSE_REGULATORY"/>
    <property type="match status" value="1"/>
</dbReference>
<dbReference type="AlphaFoldDB" id="A0A553WAI0"/>
<dbReference type="Pfam" id="PF00072">
    <property type="entry name" value="Response_reg"/>
    <property type="match status" value="1"/>
</dbReference>
<dbReference type="PANTHER" id="PTHR45566:SF1">
    <property type="entry name" value="HTH-TYPE TRANSCRIPTIONAL REGULATOR YHJB-RELATED"/>
    <property type="match status" value="1"/>
</dbReference>
<dbReference type="RefSeq" id="WP_143776923.1">
    <property type="nucleotide sequence ID" value="NZ_VKKU01000002.1"/>
</dbReference>
<dbReference type="CDD" id="cd17535">
    <property type="entry name" value="REC_NarL-like"/>
    <property type="match status" value="1"/>
</dbReference>
<dbReference type="SMART" id="SM00448">
    <property type="entry name" value="REC"/>
    <property type="match status" value="1"/>
</dbReference>
<gene>
    <name evidence="6" type="ORF">FOM92_11035</name>
</gene>
<keyword evidence="2" id="KW-0238">DNA-binding</keyword>
<dbReference type="GO" id="GO:0000160">
    <property type="term" value="P:phosphorelay signal transduction system"/>
    <property type="evidence" value="ECO:0007669"/>
    <property type="project" value="InterPro"/>
</dbReference>
<dbReference type="InterPro" id="IPR001789">
    <property type="entry name" value="Sig_transdc_resp-reg_receiver"/>
</dbReference>
<name>A0A553WAI0_9SPHN</name>
<feature type="domain" description="HTH luxR-type" evidence="4">
    <location>
        <begin position="143"/>
        <end position="208"/>
    </location>
</feature>
<evidence type="ECO:0000313" key="6">
    <source>
        <dbReference type="EMBL" id="TSB01705.1"/>
    </source>
</evidence>
<feature type="domain" description="Response regulatory" evidence="5">
    <location>
        <begin position="3"/>
        <end position="118"/>
    </location>
</feature>
<dbReference type="InterPro" id="IPR000792">
    <property type="entry name" value="Tscrpt_reg_LuxR_C"/>
</dbReference>
<dbReference type="Gene3D" id="3.40.50.2300">
    <property type="match status" value="1"/>
</dbReference>
<dbReference type="GO" id="GO:0003677">
    <property type="term" value="F:DNA binding"/>
    <property type="evidence" value="ECO:0007669"/>
    <property type="project" value="UniProtKB-KW"/>
</dbReference>
<dbReference type="PRINTS" id="PR00038">
    <property type="entry name" value="HTHLUXR"/>
</dbReference>
<dbReference type="EMBL" id="VKKU01000002">
    <property type="protein sequence ID" value="TSB01705.1"/>
    <property type="molecule type" value="Genomic_DNA"/>
</dbReference>
<evidence type="ECO:0000256" key="1">
    <source>
        <dbReference type="ARBA" id="ARBA00022553"/>
    </source>
</evidence>
<dbReference type="Proteomes" id="UP000320160">
    <property type="component" value="Unassembled WGS sequence"/>
</dbReference>
<keyword evidence="7" id="KW-1185">Reference proteome</keyword>
<dbReference type="InterPro" id="IPR058245">
    <property type="entry name" value="NreC/VraR/RcsB-like_REC"/>
</dbReference>
<accession>A0A553WAI0</accession>
<protein>
    <submittedName>
        <fullName evidence="6">Response regulator transcription factor</fullName>
    </submittedName>
</protein>
<dbReference type="SMART" id="SM00421">
    <property type="entry name" value="HTH_LUXR"/>
    <property type="match status" value="1"/>
</dbReference>
<comment type="caution">
    <text evidence="6">The sequence shown here is derived from an EMBL/GenBank/DDBJ whole genome shotgun (WGS) entry which is preliminary data.</text>
</comment>
<organism evidence="6 7">
    <name type="scientific">Sphingorhabdus contaminans</name>
    <dbReference type="NCBI Taxonomy" id="1343899"/>
    <lineage>
        <taxon>Bacteria</taxon>
        <taxon>Pseudomonadati</taxon>
        <taxon>Pseudomonadota</taxon>
        <taxon>Alphaproteobacteria</taxon>
        <taxon>Sphingomonadales</taxon>
        <taxon>Sphingomonadaceae</taxon>
        <taxon>Sphingorhabdus</taxon>
    </lineage>
</organism>
<dbReference type="InterPro" id="IPR016032">
    <property type="entry name" value="Sig_transdc_resp-reg_C-effctor"/>
</dbReference>
<dbReference type="Pfam" id="PF00196">
    <property type="entry name" value="GerE"/>
    <property type="match status" value="1"/>
</dbReference>
<dbReference type="SUPFAM" id="SSF46894">
    <property type="entry name" value="C-terminal effector domain of the bipartite response regulators"/>
    <property type="match status" value="1"/>
</dbReference>
<dbReference type="PROSITE" id="PS00622">
    <property type="entry name" value="HTH_LUXR_1"/>
    <property type="match status" value="1"/>
</dbReference>
<evidence type="ECO:0000313" key="7">
    <source>
        <dbReference type="Proteomes" id="UP000320160"/>
    </source>
</evidence>
<dbReference type="GO" id="GO:0006355">
    <property type="term" value="P:regulation of DNA-templated transcription"/>
    <property type="evidence" value="ECO:0007669"/>
    <property type="project" value="InterPro"/>
</dbReference>
<feature type="modified residue" description="4-aspartylphosphate" evidence="3">
    <location>
        <position position="53"/>
    </location>
</feature>
<dbReference type="OrthoDB" id="9782896at2"/>
<dbReference type="CDD" id="cd06170">
    <property type="entry name" value="LuxR_C_like"/>
    <property type="match status" value="1"/>
</dbReference>
<reference evidence="6 7" key="1">
    <citation type="submission" date="2019-07" db="EMBL/GenBank/DDBJ databases">
        <authorList>
            <person name="Park M."/>
        </authorList>
    </citation>
    <scope>NUCLEOTIDE SEQUENCE [LARGE SCALE GENOMIC DNA]</scope>
    <source>
        <strain evidence="6 7">KCTC32445</strain>
    </source>
</reference>
<dbReference type="PANTHER" id="PTHR45566">
    <property type="entry name" value="HTH-TYPE TRANSCRIPTIONAL REGULATOR YHJB-RELATED"/>
    <property type="match status" value="1"/>
</dbReference>
<evidence type="ECO:0000259" key="5">
    <source>
        <dbReference type="PROSITE" id="PS50110"/>
    </source>
</evidence>
<dbReference type="InterPro" id="IPR011006">
    <property type="entry name" value="CheY-like_superfamily"/>
</dbReference>
<evidence type="ECO:0000259" key="4">
    <source>
        <dbReference type="PROSITE" id="PS50043"/>
    </source>
</evidence>
<sequence length="216" mass="24154">MQNILLIVDHSFFLHGFCQYLGDTGHFDVSTAISANEATAKIEETPPDIVVLDPRMNDGAGTQVSQYLRLHYPNIPIILLVTQIDPEQSIEAMRMGVKGIALKDSDPDLMVDGIRTILAGGYWFETNITQPALQYSLDRPNRINRSDDLLTKREHQIVDLVCMGLRNRQIADQCSLTEGTVKIHLNSIFRKLSVTSRAELIVNREGMRSKKSSSAS</sequence>
<keyword evidence="1 3" id="KW-0597">Phosphoprotein</keyword>
<dbReference type="SUPFAM" id="SSF52172">
    <property type="entry name" value="CheY-like"/>
    <property type="match status" value="1"/>
</dbReference>
<evidence type="ECO:0000256" key="3">
    <source>
        <dbReference type="PROSITE-ProRule" id="PRU00169"/>
    </source>
</evidence>
<evidence type="ECO:0000256" key="2">
    <source>
        <dbReference type="ARBA" id="ARBA00023125"/>
    </source>
</evidence>